<dbReference type="Gene3D" id="1.10.287.1080">
    <property type="entry name" value="MazG-like"/>
    <property type="match status" value="1"/>
</dbReference>
<evidence type="ECO:0000259" key="1">
    <source>
        <dbReference type="Pfam" id="PF03819"/>
    </source>
</evidence>
<keyword evidence="2" id="KW-0378">Hydrolase</keyword>
<dbReference type="EMBL" id="DRUY01000068">
    <property type="protein sequence ID" value="HHI65287.1"/>
    <property type="molecule type" value="Genomic_DNA"/>
</dbReference>
<reference evidence="2" key="1">
    <citation type="journal article" date="2020" name="mSystems">
        <title>Genome- and Community-Level Interaction Insights into Carbon Utilization and Element Cycling Functions of Hydrothermarchaeota in Hydrothermal Sediment.</title>
        <authorList>
            <person name="Zhou Z."/>
            <person name="Liu Y."/>
            <person name="Xu W."/>
            <person name="Pan J."/>
            <person name="Luo Z.H."/>
            <person name="Li M."/>
        </authorList>
    </citation>
    <scope>NUCLEOTIDE SEQUENCE [LARGE SCALE GENOMIC DNA]</scope>
    <source>
        <strain evidence="2">SpSt-1019</strain>
    </source>
</reference>
<gene>
    <name evidence="2" type="ORF">ENL70_01890</name>
</gene>
<dbReference type="AlphaFoldDB" id="A0A7C5PGL4"/>
<protein>
    <submittedName>
        <fullName evidence="2">Nucleotide pyrophosphohydrolase</fullName>
    </submittedName>
</protein>
<comment type="caution">
    <text evidence="2">The sequence shown here is derived from an EMBL/GenBank/DDBJ whole genome shotgun (WGS) entry which is preliminary data.</text>
</comment>
<dbReference type="PANTHER" id="PTHR42702">
    <property type="entry name" value="NUCLEOTIDE PYROPHOSPHOHYDROLASE"/>
    <property type="match status" value="1"/>
</dbReference>
<evidence type="ECO:0000313" key="2">
    <source>
        <dbReference type="EMBL" id="HHI65287.1"/>
    </source>
</evidence>
<name>A0A7C5PGL4_9BACT</name>
<accession>A0A7C5PGL4</accession>
<proteinExistence type="predicted"/>
<dbReference type="InterPro" id="IPR004518">
    <property type="entry name" value="MazG-like_dom"/>
</dbReference>
<dbReference type="PIRSF" id="PIRSF036521">
    <property type="entry name" value="UCP036521_pph"/>
    <property type="match status" value="1"/>
</dbReference>
<dbReference type="GO" id="GO:0016787">
    <property type="term" value="F:hydrolase activity"/>
    <property type="evidence" value="ECO:0007669"/>
    <property type="project" value="UniProtKB-KW"/>
</dbReference>
<dbReference type="Pfam" id="PF03819">
    <property type="entry name" value="MazG"/>
    <property type="match status" value="1"/>
</dbReference>
<organism evidence="2">
    <name type="scientific">Thermodesulfobium narugense</name>
    <dbReference type="NCBI Taxonomy" id="184064"/>
    <lineage>
        <taxon>Bacteria</taxon>
        <taxon>Pseudomonadati</taxon>
        <taxon>Thermodesulfobiota</taxon>
        <taxon>Thermodesulfobiia</taxon>
        <taxon>Thermodesulfobiales</taxon>
        <taxon>Thermodesulfobiaceae</taxon>
        <taxon>Thermodesulfobium</taxon>
    </lineage>
</organism>
<dbReference type="PANTHER" id="PTHR42702:SF1">
    <property type="entry name" value="REGULATORY PROTEIN FOR BETA-LACTAMASE"/>
    <property type="match status" value="1"/>
</dbReference>
<feature type="domain" description="NTP pyrophosphohydrolase MazG-like" evidence="1">
    <location>
        <begin position="25"/>
        <end position="85"/>
    </location>
</feature>
<dbReference type="SUPFAM" id="SSF101386">
    <property type="entry name" value="all-alpha NTP pyrophosphatases"/>
    <property type="match status" value="1"/>
</dbReference>
<sequence>MDIRAAQDLMLQIYGDRDKKRGVEGTFMWLVEEIGELSVAIRKKEIKDIREEFADVLAWLFSLANVLDIDVSTCFMAKYCYVCPRCKSSPCKCNL</sequence>
<dbReference type="CDD" id="cd11535">
    <property type="entry name" value="NTP-PPase_SsMazG"/>
    <property type="match status" value="1"/>
</dbReference>
<dbReference type="InterPro" id="IPR011411">
    <property type="entry name" value="MazG-related_YvdC"/>
</dbReference>